<keyword evidence="2" id="KW-0326">Glycosidase</keyword>
<dbReference type="Pfam" id="PF21365">
    <property type="entry name" value="Glyco_hydro_31_3rd"/>
    <property type="match status" value="1"/>
</dbReference>
<dbReference type="Pfam" id="PF01055">
    <property type="entry name" value="Glyco_hydro_31_2nd"/>
    <property type="match status" value="1"/>
</dbReference>
<dbReference type="SUPFAM" id="SSF51011">
    <property type="entry name" value="Glycosyl hydrolase domain"/>
    <property type="match status" value="1"/>
</dbReference>
<proteinExistence type="inferred from homology"/>
<dbReference type="RefSeq" id="WP_084273919.1">
    <property type="nucleotide sequence ID" value="NZ_CAJTAP010000025.1"/>
</dbReference>
<feature type="domain" description="Glycoside hydrolase family 31 TIM barrel" evidence="4">
    <location>
        <begin position="228"/>
        <end position="550"/>
    </location>
</feature>
<dbReference type="GeneID" id="65535567"/>
<comment type="similarity">
    <text evidence="1 2">Belongs to the glycosyl hydrolase 31 family.</text>
</comment>
<dbReference type="STRING" id="1796646.A4V02_01775"/>
<dbReference type="CDD" id="cd06595">
    <property type="entry name" value="GH31_u1"/>
    <property type="match status" value="1"/>
</dbReference>
<evidence type="ECO:0000313" key="8">
    <source>
        <dbReference type="Proteomes" id="UP000186351"/>
    </source>
</evidence>
<gene>
    <name evidence="7" type="ORF">A4V02_01775</name>
</gene>
<dbReference type="AlphaFoldDB" id="A0A1B1SD21"/>
<evidence type="ECO:0000259" key="6">
    <source>
        <dbReference type="Pfam" id="PF21365"/>
    </source>
</evidence>
<dbReference type="PANTHER" id="PTHR22762">
    <property type="entry name" value="ALPHA-GLUCOSIDASE"/>
    <property type="match status" value="1"/>
</dbReference>
<feature type="chain" id="PRO_5012655865" evidence="3">
    <location>
        <begin position="26"/>
        <end position="888"/>
    </location>
</feature>
<organism evidence="7 8">
    <name type="scientific">Muribaculum intestinale</name>
    <dbReference type="NCBI Taxonomy" id="1796646"/>
    <lineage>
        <taxon>Bacteria</taxon>
        <taxon>Pseudomonadati</taxon>
        <taxon>Bacteroidota</taxon>
        <taxon>Bacteroidia</taxon>
        <taxon>Bacteroidales</taxon>
        <taxon>Muribaculaceae</taxon>
        <taxon>Muribaculum</taxon>
    </lineage>
</organism>
<evidence type="ECO:0000256" key="1">
    <source>
        <dbReference type="ARBA" id="ARBA00007806"/>
    </source>
</evidence>
<evidence type="ECO:0000313" key="7">
    <source>
        <dbReference type="EMBL" id="ANU64697.2"/>
    </source>
</evidence>
<dbReference type="InterPro" id="IPR048395">
    <property type="entry name" value="Glyco_hydro_31_C"/>
</dbReference>
<dbReference type="InterPro" id="IPR033403">
    <property type="entry name" value="DUF5110"/>
</dbReference>
<dbReference type="InterPro" id="IPR013780">
    <property type="entry name" value="Glyco_hydro_b"/>
</dbReference>
<dbReference type="SUPFAM" id="SSF51445">
    <property type="entry name" value="(Trans)glycosidases"/>
    <property type="match status" value="1"/>
</dbReference>
<name>A0A1B1SD21_9BACT</name>
<dbReference type="GO" id="GO:0090599">
    <property type="term" value="F:alpha-glucosidase activity"/>
    <property type="evidence" value="ECO:0007669"/>
    <property type="project" value="TreeGrafter"/>
</dbReference>
<accession>A0A1B1SD21</accession>
<evidence type="ECO:0000256" key="2">
    <source>
        <dbReference type="RuleBase" id="RU361185"/>
    </source>
</evidence>
<dbReference type="EMBL" id="CP015402">
    <property type="protein sequence ID" value="ANU64697.2"/>
    <property type="molecule type" value="Genomic_DNA"/>
</dbReference>
<feature type="domain" description="Glycosyl hydrolase family 31 C-terminal" evidence="6">
    <location>
        <begin position="559"/>
        <end position="650"/>
    </location>
</feature>
<keyword evidence="8" id="KW-1185">Reference proteome</keyword>
<reference evidence="8" key="1">
    <citation type="submission" date="2016-04" db="EMBL/GenBank/DDBJ databases">
        <title>Complete Genome Sequences of Twelve Strains of a Stable Defined Moderately Diverse Mouse Microbiota 2 (sDMDMm2).</title>
        <authorList>
            <person name="Uchimura Y."/>
            <person name="Wyss M."/>
            <person name="Brugiroux S."/>
            <person name="Limenitakis J.P."/>
            <person name="Stecher B."/>
            <person name="McCoy K.D."/>
            <person name="Macpherson A.J."/>
        </authorList>
    </citation>
    <scope>NUCLEOTIDE SEQUENCE [LARGE SCALE GENOMIC DNA]</scope>
    <source>
        <strain evidence="8">YL27</strain>
    </source>
</reference>
<dbReference type="GO" id="GO:0006491">
    <property type="term" value="P:N-glycan processing"/>
    <property type="evidence" value="ECO:0007669"/>
    <property type="project" value="TreeGrafter"/>
</dbReference>
<dbReference type="Proteomes" id="UP000186351">
    <property type="component" value="Chromosome"/>
</dbReference>
<dbReference type="InterPro" id="IPR000322">
    <property type="entry name" value="Glyco_hydro_31_TIM"/>
</dbReference>
<dbReference type="Pfam" id="PF17137">
    <property type="entry name" value="DUF5110"/>
    <property type="match status" value="1"/>
</dbReference>
<keyword evidence="2 7" id="KW-0378">Hydrolase</keyword>
<dbReference type="KEGG" id="pary:A4V02_01775"/>
<dbReference type="PANTHER" id="PTHR22762:SF89">
    <property type="entry name" value="ALPHA-XYLOSIDASE"/>
    <property type="match status" value="1"/>
</dbReference>
<evidence type="ECO:0000259" key="4">
    <source>
        <dbReference type="Pfam" id="PF01055"/>
    </source>
</evidence>
<feature type="signal peptide" evidence="3">
    <location>
        <begin position="1"/>
        <end position="25"/>
    </location>
</feature>
<sequence length="888" mass="101646">MLNPKSFIISAAIALSPVYTQTASATDVSTEVANPVANEKATVTCGNARFTVLTPQMIRMEWCADGKWEDNKSLTFVNRRLDVPRFKSSTSKKGATITTDALSLTYKNDGRPFDASNLKITFKPGLKKMTWTPGTTDSLNLMGTTRTLDGCDGKKLGREPMETGLLSRSGWALIDDSGKPLIVPTDSHWNEWVAERSEGERQDWYFLAYGHDYKKALADYQKVAGRAMLPPKSTLGYWWSRYWQYSDDEMVDIVDKLRSYDIPIDVLIVDMDWHDTFGLTKKNPRKDEYGQRVGWTGYTWQKELFPNPKNFLEWSNRANLLTALNLHPASGIQPYEECYDAFTKAYGWTEKGKSVPFRIDEQKWADTYFNTVLAPMEDMGVDFWWLDWQQWLDSKYTKGLSNTFWLNHTFFSHARERASEGTDGLNKRPFIYHRWGGLGSHRYPLGFSGDTYATWETLAFLPWFTSTASNVNYGYWGHDIGGHMFHKDIKETDPELYLRWLQYGVFTPIFKTHSTKDRRIVRYPWAFPDHQFMMRDAIQLRYALVPYIYNAARANYDTGVAMCRPMYYEYPETDKAYNVPEQYFFGDDIIATAVAHPVDTVTGLADRSVWLPEGKWYDYSTGHLYDGNTELNLSYTLAENPFYVRAGAILPMNPSSVKSLQVPCDTLVLTFIPGADGSLSHYEDDGETDAYINTYATTEISKNTSDKTVNVKIGARKGTFHNAPSRRAYELRFPATMPPTSVEVDGKEYPYSRFPQPGTWSYDGMSLQPTVYTEMLPVDTDAEVVLHYADGMGDSARLYGKQQIFRRCRTLTPEFKEEQSLNGESYIMLPEGYLKVSQCPNFILENPQAIATYLDDFDKAYSQLPSIIRNHEYSGDRFKTRVSAQLGL</sequence>
<dbReference type="InterPro" id="IPR017853">
    <property type="entry name" value="GH"/>
</dbReference>
<feature type="domain" description="DUF5110" evidence="5">
    <location>
        <begin position="669"/>
        <end position="733"/>
    </location>
</feature>
<keyword evidence="3" id="KW-0732">Signal</keyword>
<dbReference type="GO" id="GO:0005975">
    <property type="term" value="P:carbohydrate metabolic process"/>
    <property type="evidence" value="ECO:0007669"/>
    <property type="project" value="InterPro"/>
</dbReference>
<protein>
    <submittedName>
        <fullName evidence="7">Glycosyl hydrolase family 31</fullName>
    </submittedName>
</protein>
<dbReference type="OrthoDB" id="176168at2"/>
<accession>A0A1Z2XEQ9</accession>
<evidence type="ECO:0000256" key="3">
    <source>
        <dbReference type="SAM" id="SignalP"/>
    </source>
</evidence>
<dbReference type="Gene3D" id="2.60.40.1180">
    <property type="entry name" value="Golgi alpha-mannosidase II"/>
    <property type="match status" value="2"/>
</dbReference>
<evidence type="ECO:0000259" key="5">
    <source>
        <dbReference type="Pfam" id="PF17137"/>
    </source>
</evidence>
<dbReference type="Gene3D" id="3.20.20.80">
    <property type="entry name" value="Glycosidases"/>
    <property type="match status" value="1"/>
</dbReference>